<dbReference type="EMBL" id="AMZN01000025">
    <property type="protein sequence ID" value="ELR72285.1"/>
    <property type="molecule type" value="Genomic_DNA"/>
</dbReference>
<sequence>MELIFNHPLILKSHSVIHFQSRSLFRFIKKFKIFHPLNVWKFFYIVYQIIKKIKKEKVDILYAHSIQSILYCIIPKMMTRIKLIWHVRDNPPFKLIYKISALISDEAICVSEYINRQVPGQNKKTIYNAVNTKDFTPASTKSGLIHQELQLNPDKKLVAQIGQLVPWKNHPLFILAARDILKEYKNVHFLIVGEDLFNENERYNDYLKKLVQNTGMESHISFLGYKHNIKEYMREIDILIHPATTEPFGRVLIEAMALEKPVIAVNSGSPPEIVLNNKTGYVINANNIIPQLKEKAIQLLANEHLIKSMGKAGRMRAEDVFNIDKHVMAISELVEK</sequence>
<dbReference type="Pfam" id="PF00534">
    <property type="entry name" value="Glycos_transf_1"/>
    <property type="match status" value="1"/>
</dbReference>
<evidence type="ECO:0000313" key="3">
    <source>
        <dbReference type="Proteomes" id="UP000011135"/>
    </source>
</evidence>
<comment type="caution">
    <text evidence="2">The sequence shown here is derived from an EMBL/GenBank/DDBJ whole genome shotgun (WGS) entry which is preliminary data.</text>
</comment>
<evidence type="ECO:0000259" key="1">
    <source>
        <dbReference type="Pfam" id="PF00534"/>
    </source>
</evidence>
<dbReference type="GO" id="GO:0016757">
    <property type="term" value="F:glycosyltransferase activity"/>
    <property type="evidence" value="ECO:0007669"/>
    <property type="project" value="InterPro"/>
</dbReference>
<dbReference type="eggNOG" id="COG0438">
    <property type="taxonomic scope" value="Bacteria"/>
</dbReference>
<reference evidence="2 3" key="1">
    <citation type="submission" date="2012-12" db="EMBL/GenBank/DDBJ databases">
        <title>Genome assembly of Fulvivirga imtechensis AK7.</title>
        <authorList>
            <person name="Nupur N."/>
            <person name="Khatri I."/>
            <person name="Kumar R."/>
            <person name="Subramanian S."/>
            <person name="Pinnaka A."/>
        </authorList>
    </citation>
    <scope>NUCLEOTIDE SEQUENCE [LARGE SCALE GENOMIC DNA]</scope>
    <source>
        <strain evidence="2 3">AK7</strain>
    </source>
</reference>
<evidence type="ECO:0000313" key="2">
    <source>
        <dbReference type="EMBL" id="ELR72285.1"/>
    </source>
</evidence>
<dbReference type="Gene3D" id="3.40.50.2000">
    <property type="entry name" value="Glycogen Phosphorylase B"/>
    <property type="match status" value="2"/>
</dbReference>
<dbReference type="CDD" id="cd03801">
    <property type="entry name" value="GT4_PimA-like"/>
    <property type="match status" value="1"/>
</dbReference>
<dbReference type="PANTHER" id="PTHR12526">
    <property type="entry name" value="GLYCOSYLTRANSFERASE"/>
    <property type="match status" value="1"/>
</dbReference>
<feature type="domain" description="Glycosyl transferase family 1" evidence="1">
    <location>
        <begin position="145"/>
        <end position="314"/>
    </location>
</feature>
<dbReference type="InterPro" id="IPR001296">
    <property type="entry name" value="Glyco_trans_1"/>
</dbReference>
<dbReference type="AlphaFoldDB" id="L8JU41"/>
<protein>
    <recommendedName>
        <fullName evidence="1">Glycosyl transferase family 1 domain-containing protein</fullName>
    </recommendedName>
</protein>
<dbReference type="PANTHER" id="PTHR12526:SF627">
    <property type="entry name" value="D-RHAMNOSYLTRANSFERASE WBPZ"/>
    <property type="match status" value="1"/>
</dbReference>
<name>L8JU41_9BACT</name>
<keyword evidence="3" id="KW-1185">Reference proteome</keyword>
<gene>
    <name evidence="2" type="ORF">C900_01700</name>
</gene>
<organism evidence="2 3">
    <name type="scientific">Fulvivirga imtechensis AK7</name>
    <dbReference type="NCBI Taxonomy" id="1237149"/>
    <lineage>
        <taxon>Bacteria</taxon>
        <taxon>Pseudomonadati</taxon>
        <taxon>Bacteroidota</taxon>
        <taxon>Cytophagia</taxon>
        <taxon>Cytophagales</taxon>
        <taxon>Fulvivirgaceae</taxon>
        <taxon>Fulvivirga</taxon>
    </lineage>
</organism>
<dbReference type="Proteomes" id="UP000011135">
    <property type="component" value="Unassembled WGS sequence"/>
</dbReference>
<dbReference type="SUPFAM" id="SSF53756">
    <property type="entry name" value="UDP-Glycosyltransferase/glycogen phosphorylase"/>
    <property type="match status" value="1"/>
</dbReference>
<dbReference type="STRING" id="1237149.C900_01700"/>
<accession>L8JU41</accession>
<proteinExistence type="predicted"/>